<evidence type="ECO:0000313" key="2">
    <source>
        <dbReference type="Proteomes" id="UP000828941"/>
    </source>
</evidence>
<evidence type="ECO:0000313" key="1">
    <source>
        <dbReference type="EMBL" id="KAI4331830.1"/>
    </source>
</evidence>
<gene>
    <name evidence="1" type="ORF">L6164_016785</name>
</gene>
<dbReference type="Proteomes" id="UP000828941">
    <property type="component" value="Chromosome 7"/>
</dbReference>
<dbReference type="EMBL" id="CM039432">
    <property type="protein sequence ID" value="KAI4331830.1"/>
    <property type="molecule type" value="Genomic_DNA"/>
</dbReference>
<reference evidence="1 2" key="1">
    <citation type="journal article" date="2022" name="DNA Res.">
        <title>Chromosomal-level genome assembly of the orchid tree Bauhinia variegata (Leguminosae; Cercidoideae) supports the allotetraploid origin hypothesis of Bauhinia.</title>
        <authorList>
            <person name="Zhong Y."/>
            <person name="Chen Y."/>
            <person name="Zheng D."/>
            <person name="Pang J."/>
            <person name="Liu Y."/>
            <person name="Luo S."/>
            <person name="Meng S."/>
            <person name="Qian L."/>
            <person name="Wei D."/>
            <person name="Dai S."/>
            <person name="Zhou R."/>
        </authorList>
    </citation>
    <scope>NUCLEOTIDE SEQUENCE [LARGE SCALE GENOMIC DNA]</scope>
    <source>
        <strain evidence="1">BV-YZ2020</strain>
    </source>
</reference>
<protein>
    <submittedName>
        <fullName evidence="1">Uncharacterized protein</fullName>
    </submittedName>
</protein>
<comment type="caution">
    <text evidence="1">The sequence shown here is derived from an EMBL/GenBank/DDBJ whole genome shotgun (WGS) entry which is preliminary data.</text>
</comment>
<proteinExistence type="predicted"/>
<keyword evidence="2" id="KW-1185">Reference proteome</keyword>
<organism evidence="1 2">
    <name type="scientific">Bauhinia variegata</name>
    <name type="common">Purple orchid tree</name>
    <name type="synonym">Phanera variegata</name>
    <dbReference type="NCBI Taxonomy" id="167791"/>
    <lineage>
        <taxon>Eukaryota</taxon>
        <taxon>Viridiplantae</taxon>
        <taxon>Streptophyta</taxon>
        <taxon>Embryophyta</taxon>
        <taxon>Tracheophyta</taxon>
        <taxon>Spermatophyta</taxon>
        <taxon>Magnoliopsida</taxon>
        <taxon>eudicotyledons</taxon>
        <taxon>Gunneridae</taxon>
        <taxon>Pentapetalae</taxon>
        <taxon>rosids</taxon>
        <taxon>fabids</taxon>
        <taxon>Fabales</taxon>
        <taxon>Fabaceae</taxon>
        <taxon>Cercidoideae</taxon>
        <taxon>Cercideae</taxon>
        <taxon>Bauhiniinae</taxon>
        <taxon>Bauhinia</taxon>
    </lineage>
</organism>
<accession>A0ACB9N6K6</accession>
<sequence length="553" mass="62387">MKNTSFSLFRCSPYDFALCLEKCLKGKALRPGRQVHAMLLTSGMDMNKLSLYAKLVGMYARCADVKSAKLVHGEIKYPNVFSFNWMVLALAFNGYYEDAIAYFRSMRELGHTGNKFTFSIILKACVGLMDVNKGREVHAMVNKLDLCSDVSIANALIDMYNKCGRISYACHVFDKMVERDVGSWTSMISGFCNRGEIEQALMLFERMELEGLEPNDFTWNAILAAYARSSESNKAFEFISRMKREGFVPDLVSWNALISGFSQNRKAREAFHLFREMLISRIQPNHVTITALLPACGSAGSIEKGREIHGFIYRKGLDFNVFIVSALIDMYSKCGNMKIARCVFDKIPNKNIVSWNAMIDCYGKCGMINSSLELFKKMQEEGLQPNEVTFTCILSACSHSGFLEKGLKLFRSMKECYGIDASAEHYACVIDLFCRSGKMVEAYEFLKVMSVEVTESILGAFLNGCIVHGRRDLAKLMAEDIMSMELKRPGGFVTLSNIYAADGEWEEVGNVRNIMKERKVQKKPGFSWLDERTEIFEVRRDEQGNSLACGSGI</sequence>
<name>A0ACB9N6K6_BAUVA</name>